<dbReference type="Proteomes" id="UP000236895">
    <property type="component" value="Unassembled WGS sequence"/>
</dbReference>
<organism evidence="4 5">
    <name type="scientific">Candidatus Liberibacter solanacearum</name>
    <dbReference type="NCBI Taxonomy" id="556287"/>
    <lineage>
        <taxon>Bacteria</taxon>
        <taxon>Pseudomonadati</taxon>
        <taxon>Pseudomonadota</taxon>
        <taxon>Alphaproteobacteria</taxon>
        <taxon>Hyphomicrobiales</taxon>
        <taxon>Rhizobiaceae</taxon>
        <taxon>Liberibacter</taxon>
    </lineage>
</organism>
<dbReference type="Pfam" id="PF07378">
    <property type="entry name" value="FlbT"/>
    <property type="match status" value="1"/>
</dbReference>
<name>A0A3R7TJ93_9HYPH</name>
<keyword evidence="3" id="KW-0694">RNA-binding</keyword>
<accession>A0A3R7TJ93</accession>
<dbReference type="GO" id="GO:0006402">
    <property type="term" value="P:mRNA catabolic process"/>
    <property type="evidence" value="ECO:0007669"/>
    <property type="project" value="InterPro"/>
</dbReference>
<evidence type="ECO:0000256" key="2">
    <source>
        <dbReference type="ARBA" id="ARBA00022795"/>
    </source>
</evidence>
<reference evidence="4 5" key="1">
    <citation type="submission" date="2018-11" db="EMBL/GenBank/DDBJ databases">
        <title>Genome Analysis of Haplotype D of Candidatus Liberibacter Solanacearum.</title>
        <authorList>
            <person name="Katsir L."/>
            <person name="Ruan Z."/>
            <person name="Santos Garcia D."/>
            <person name="Piasezky A."/>
            <person name="Jiang J."/>
            <person name="Sela N."/>
            <person name="Freilich S."/>
            <person name="Bahar O."/>
        </authorList>
    </citation>
    <scope>NUCLEOTIDE SEQUENCE [LARGE SCALE GENOMIC DNA]</scope>
    <source>
        <strain evidence="5">haplotype D1</strain>
    </source>
</reference>
<keyword evidence="1" id="KW-0678">Repressor</keyword>
<protein>
    <submittedName>
        <fullName evidence="4">Flagellar biosynthesis repressor FlbT</fullName>
    </submittedName>
</protein>
<dbReference type="EMBL" id="PKRU02000012">
    <property type="protein sequence ID" value="RPD37346.1"/>
    <property type="molecule type" value="Genomic_DNA"/>
</dbReference>
<comment type="caution">
    <text evidence="4">The sequence shown here is derived from an EMBL/GenBank/DDBJ whole genome shotgun (WGS) entry which is preliminary data.</text>
</comment>
<keyword evidence="4" id="KW-0966">Cell projection</keyword>
<dbReference type="GO" id="GO:0048027">
    <property type="term" value="F:mRNA 5'-UTR binding"/>
    <property type="evidence" value="ECO:0007669"/>
    <property type="project" value="InterPro"/>
</dbReference>
<keyword evidence="2" id="KW-1005">Bacterial flagellum biogenesis</keyword>
<dbReference type="GO" id="GO:0044781">
    <property type="term" value="P:bacterial-type flagellum organization"/>
    <property type="evidence" value="ECO:0007669"/>
    <property type="project" value="UniProtKB-KW"/>
</dbReference>
<sequence length="153" mass="17762">MNSPLRISLRAGERIFLNGAIVRVNSKVMLELLNDITFILEQHVIREEEAITPLRQLYLIVQMVFLVPAKKDSSIDLCRRYIAVLLNSMRNEQMVLALKNIEFLVASGRFFEALKTIRTLYLIESMEPSGDAIFASIFQYIRQEIESWKLIQK</sequence>
<dbReference type="InterPro" id="IPR009967">
    <property type="entry name" value="Flagellum_FlbT"/>
</dbReference>
<gene>
    <name evidence="4" type="ORF">C0030_002705</name>
</gene>
<proteinExistence type="predicted"/>
<evidence type="ECO:0000256" key="3">
    <source>
        <dbReference type="ARBA" id="ARBA00022884"/>
    </source>
</evidence>
<dbReference type="RefSeq" id="WP_103847218.1">
    <property type="nucleotide sequence ID" value="NZ_CAXYJJ010000002.1"/>
</dbReference>
<keyword evidence="4" id="KW-0282">Flagellum</keyword>
<evidence type="ECO:0000313" key="5">
    <source>
        <dbReference type="Proteomes" id="UP000236895"/>
    </source>
</evidence>
<keyword evidence="4" id="KW-0969">Cilium</keyword>
<evidence type="ECO:0000256" key="1">
    <source>
        <dbReference type="ARBA" id="ARBA00022491"/>
    </source>
</evidence>
<dbReference type="AlphaFoldDB" id="A0A3R7TJ93"/>
<evidence type="ECO:0000313" key="4">
    <source>
        <dbReference type="EMBL" id="RPD37346.1"/>
    </source>
</evidence>
<dbReference type="GO" id="GO:1902209">
    <property type="term" value="P:negative regulation of bacterial-type flagellum assembly"/>
    <property type="evidence" value="ECO:0007669"/>
    <property type="project" value="InterPro"/>
</dbReference>